<dbReference type="Pfam" id="PF11644">
    <property type="entry name" value="DUF3256"/>
    <property type="match status" value="1"/>
</dbReference>
<proteinExistence type="predicted"/>
<sequence>MKRIFFFLLLFLISFHVRTLYAQQAKTLFVQMPDSLSPLFTEVNRADFIDFLESKMKAEVSNRLGGKSEMTKLTPDFIEIRTTAQSVWQMKLLPLNDSTKVICTVSTVSAPVPDSHVKFYNTSWQELPAESYLPAHTWSVADFIVQPSDSVDVYDYHHARRQADMLLMQISLDENEPKLLYSITTQDYMEKEVAMQLKPYLKSSFVCVWKEGRFVLVE</sequence>
<accession>J9BP48</accession>
<reference evidence="1" key="1">
    <citation type="journal article" date="2012" name="PLoS ONE">
        <title>Gene sets for utilization of primary and secondary nutrition supplies in the distal gut of endangered iberian lynx.</title>
        <authorList>
            <person name="Alcaide M."/>
            <person name="Messina E."/>
            <person name="Richter M."/>
            <person name="Bargiela R."/>
            <person name="Peplies J."/>
            <person name="Huws S.A."/>
            <person name="Newbold C.J."/>
            <person name="Golyshin P.N."/>
            <person name="Simon M.A."/>
            <person name="Lopez G."/>
            <person name="Yakimov M.M."/>
            <person name="Ferrer M."/>
        </authorList>
    </citation>
    <scope>NUCLEOTIDE SEQUENCE</scope>
</reference>
<dbReference type="InterPro" id="IPR021670">
    <property type="entry name" value="DUF3256"/>
</dbReference>
<protein>
    <recommendedName>
        <fullName evidence="2">DUF3256 family protein</fullName>
    </recommendedName>
</protein>
<organism evidence="1">
    <name type="scientific">gut metagenome</name>
    <dbReference type="NCBI Taxonomy" id="749906"/>
    <lineage>
        <taxon>unclassified sequences</taxon>
        <taxon>metagenomes</taxon>
        <taxon>organismal metagenomes</taxon>
    </lineage>
</organism>
<comment type="caution">
    <text evidence="1">The sequence shown here is derived from an EMBL/GenBank/DDBJ whole genome shotgun (WGS) entry which is preliminary data.</text>
</comment>
<evidence type="ECO:0000313" key="1">
    <source>
        <dbReference type="EMBL" id="EJW89360.1"/>
    </source>
</evidence>
<dbReference type="EMBL" id="AMCI01009527">
    <property type="protein sequence ID" value="EJW89360.1"/>
    <property type="molecule type" value="Genomic_DNA"/>
</dbReference>
<gene>
    <name evidence="1" type="ORF">EVA_22547</name>
</gene>
<dbReference type="SUPFAM" id="SSF160925">
    <property type="entry name" value="PG1388-like"/>
    <property type="match status" value="1"/>
</dbReference>
<name>J9BP48_9ZZZZ</name>
<evidence type="ECO:0008006" key="2">
    <source>
        <dbReference type="Google" id="ProtNLM"/>
    </source>
</evidence>
<dbReference type="AlphaFoldDB" id="J9BP48"/>